<keyword evidence="3" id="KW-0653">Protein transport</keyword>
<dbReference type="InterPro" id="IPR000225">
    <property type="entry name" value="Armadillo"/>
</dbReference>
<evidence type="ECO:0000313" key="5">
    <source>
        <dbReference type="EMBL" id="CAE8616801.1"/>
    </source>
</evidence>
<dbReference type="PANTHER" id="PTHR23316">
    <property type="entry name" value="IMPORTIN ALPHA"/>
    <property type="match status" value="1"/>
</dbReference>
<protein>
    <submittedName>
        <fullName evidence="5">Uncharacterized protein</fullName>
    </submittedName>
</protein>
<comment type="similarity">
    <text evidence="1">Belongs to the importin alpha family.</text>
</comment>
<reference evidence="5" key="1">
    <citation type="submission" date="2021-02" db="EMBL/GenBank/DDBJ databases">
        <authorList>
            <person name="Dougan E. K."/>
            <person name="Rhodes N."/>
            <person name="Thang M."/>
            <person name="Chan C."/>
        </authorList>
    </citation>
    <scope>NUCLEOTIDE SEQUENCE</scope>
</reference>
<keyword evidence="2" id="KW-0813">Transport</keyword>
<gene>
    <name evidence="5" type="ORF">PGLA1383_LOCUS34472</name>
</gene>
<dbReference type="Proteomes" id="UP000654075">
    <property type="component" value="Unassembled WGS sequence"/>
</dbReference>
<dbReference type="PROSITE" id="PS50176">
    <property type="entry name" value="ARM_REPEAT"/>
    <property type="match status" value="1"/>
</dbReference>
<evidence type="ECO:0000256" key="2">
    <source>
        <dbReference type="ARBA" id="ARBA00022448"/>
    </source>
</evidence>
<accession>A0A813FX60</accession>
<dbReference type="EMBL" id="CAJNNV010025968">
    <property type="protein sequence ID" value="CAE8616801.1"/>
    <property type="molecule type" value="Genomic_DNA"/>
</dbReference>
<name>A0A813FX60_POLGL</name>
<organism evidence="5 6">
    <name type="scientific">Polarella glacialis</name>
    <name type="common">Dinoflagellate</name>
    <dbReference type="NCBI Taxonomy" id="89957"/>
    <lineage>
        <taxon>Eukaryota</taxon>
        <taxon>Sar</taxon>
        <taxon>Alveolata</taxon>
        <taxon>Dinophyceae</taxon>
        <taxon>Suessiales</taxon>
        <taxon>Suessiaceae</taxon>
        <taxon>Polarella</taxon>
    </lineage>
</organism>
<comment type="caution">
    <text evidence="5">The sequence shown here is derived from an EMBL/GenBank/DDBJ whole genome shotgun (WGS) entry which is preliminary data.</text>
</comment>
<evidence type="ECO:0000256" key="3">
    <source>
        <dbReference type="ARBA" id="ARBA00022927"/>
    </source>
</evidence>
<feature type="repeat" description="ARM" evidence="4">
    <location>
        <begin position="435"/>
        <end position="477"/>
    </location>
</feature>
<dbReference type="Gene3D" id="1.25.10.10">
    <property type="entry name" value="Leucine-rich Repeat Variant"/>
    <property type="match status" value="1"/>
</dbReference>
<keyword evidence="6" id="KW-1185">Reference proteome</keyword>
<dbReference type="InterPro" id="IPR011989">
    <property type="entry name" value="ARM-like"/>
</dbReference>
<dbReference type="GO" id="GO:0015031">
    <property type="term" value="P:protein transport"/>
    <property type="evidence" value="ECO:0007669"/>
    <property type="project" value="UniProtKB-KW"/>
</dbReference>
<dbReference type="AlphaFoldDB" id="A0A813FX60"/>
<evidence type="ECO:0000313" key="6">
    <source>
        <dbReference type="Proteomes" id="UP000654075"/>
    </source>
</evidence>
<dbReference type="SUPFAM" id="SSF48371">
    <property type="entry name" value="ARM repeat"/>
    <property type="match status" value="1"/>
</dbReference>
<dbReference type="SMART" id="SM00185">
    <property type="entry name" value="ARM"/>
    <property type="match status" value="5"/>
</dbReference>
<proteinExistence type="inferred from homology"/>
<evidence type="ECO:0000256" key="4">
    <source>
        <dbReference type="PROSITE-ProRule" id="PRU00259"/>
    </source>
</evidence>
<sequence length="817" mass="89772">MTKELSEEAKSTGLSEAFLLSGEPAAKEVPRGQSLLSTLWKPRSQRSHDVALTQAPFSKDLWRQVFAYMDLETLMFMESARYWPDDLFCDSFDRLRVRTHCSGLDRNAAASIHHLQDLMMRLPSDWTASGDCRISPHLRSFIAAAHEGILPTMHLNPLQRSKQLAALLDYFPKHANIWLNPSKRYASDAVRVFVRKGSAIRGFSWARGINAGQNTIFHDCFCQDPARKGDAFEVFLPLHYGNYELEIIVGRAPRGGVLSLELDGEPVAETDFFAAEKEQEMVKEKMSLNLPHTGIHSLKGTMRGKHGQSRGYIWYIKCISVHSPEQPELVVSLSSSLPHLRFCALETLVSKVLDCQGGWAGFTIMQQLLQAGAAQAILDLLRTGVSCKLQCDAMKVLLRLSYGGCSSGPRVRGHGPTFEDGCGMAEGAQAMVDQGALPLLVSLANVQHLEVQKHATMVLSNLAVDRPSIRMLVAKSGVASALHCMVTGSQGLEMSLVAAKLILNLCRGKDFHSQCRHDSYDCKWEHLPFEDLQPLLNTIVQLLTSRDAEVLRYACWTVAYLANGPDTHRKALIEEGICERLLEMISFPAAAVQKPAVIGLALMTSTELPVNNSCGEHAWKEHRHVGATRSENWSVTFRIQSSGASLCSSLARLLDRSDIRYETCTIITNVCSSQPGPVADCIDASLISRLVRMSTETCGAAAAAPLATATHGASTKLAQQLCDCGIVSFLGNMLNCYDQDIILLCLSALESILNSGANCALAEGPWRKVVAFVNLLASREYRFYERAHPRAIQLLAVIRQHQAVVVMPASSGSSEQI</sequence>
<evidence type="ECO:0000256" key="1">
    <source>
        <dbReference type="ARBA" id="ARBA00010394"/>
    </source>
</evidence>
<dbReference type="InterPro" id="IPR016024">
    <property type="entry name" value="ARM-type_fold"/>
</dbReference>
<dbReference type="Pfam" id="PF00514">
    <property type="entry name" value="Arm"/>
    <property type="match status" value="2"/>
</dbReference>